<reference evidence="1 2" key="1">
    <citation type="journal article" date="2016" name="Proc. Natl. Acad. Sci. U.S.A.">
        <title>Comparative genomics of biotechnologically important yeasts.</title>
        <authorList>
            <person name="Riley R."/>
            <person name="Haridas S."/>
            <person name="Wolfe K.H."/>
            <person name="Lopes M.R."/>
            <person name="Hittinger C.T."/>
            <person name="Goeker M."/>
            <person name="Salamov A.A."/>
            <person name="Wisecaver J.H."/>
            <person name="Long T.M."/>
            <person name="Calvey C.H."/>
            <person name="Aerts A.L."/>
            <person name="Barry K.W."/>
            <person name="Choi C."/>
            <person name="Clum A."/>
            <person name="Coughlan A.Y."/>
            <person name="Deshpande S."/>
            <person name="Douglass A.P."/>
            <person name="Hanson S.J."/>
            <person name="Klenk H.-P."/>
            <person name="LaButti K.M."/>
            <person name="Lapidus A."/>
            <person name="Lindquist E.A."/>
            <person name="Lipzen A.M."/>
            <person name="Meier-Kolthoff J.P."/>
            <person name="Ohm R.A."/>
            <person name="Otillar R.P."/>
            <person name="Pangilinan J.L."/>
            <person name="Peng Y."/>
            <person name="Rokas A."/>
            <person name="Rosa C.A."/>
            <person name="Scheuner C."/>
            <person name="Sibirny A.A."/>
            <person name="Slot J.C."/>
            <person name="Stielow J.B."/>
            <person name="Sun H."/>
            <person name="Kurtzman C.P."/>
            <person name="Blackwell M."/>
            <person name="Grigoriev I.V."/>
            <person name="Jeffries T.W."/>
        </authorList>
    </citation>
    <scope>NUCLEOTIDE SEQUENCE [LARGE SCALE GENOMIC DNA]</scope>
    <source>
        <strain evidence="1 2">NRRL Y-11557</strain>
    </source>
</reference>
<dbReference type="AlphaFoldDB" id="A0A1E3QAI4"/>
<proteinExistence type="predicted"/>
<accession>A0A1E3QAI4</accession>
<name>A0A1E3QAI4_LIPST</name>
<evidence type="ECO:0000313" key="1">
    <source>
        <dbReference type="EMBL" id="ODQ74713.1"/>
    </source>
</evidence>
<protein>
    <submittedName>
        <fullName evidence="1">Uncharacterized protein</fullName>
    </submittedName>
</protein>
<dbReference type="EMBL" id="KV454291">
    <property type="protein sequence ID" value="ODQ74713.1"/>
    <property type="molecule type" value="Genomic_DNA"/>
</dbReference>
<gene>
    <name evidence="1" type="ORF">LIPSTDRAFT_227428</name>
</gene>
<organism evidence="1 2">
    <name type="scientific">Lipomyces starkeyi NRRL Y-11557</name>
    <dbReference type="NCBI Taxonomy" id="675824"/>
    <lineage>
        <taxon>Eukaryota</taxon>
        <taxon>Fungi</taxon>
        <taxon>Dikarya</taxon>
        <taxon>Ascomycota</taxon>
        <taxon>Saccharomycotina</taxon>
        <taxon>Lipomycetes</taxon>
        <taxon>Lipomycetales</taxon>
        <taxon>Lipomycetaceae</taxon>
        <taxon>Lipomyces</taxon>
    </lineage>
</organism>
<sequence>MLVSIVVHERPWQELEETGIDRSSSSAHRIIYSKILCLLLSAVLPDLHDPQILTNPFFQCRVVICSRLPFGVTPDSFDKVAITMNFRYIETGDHVVEQRSRAAMAARGNQAAMIGGSAALRRLGEVDFCCLPRICYWFCLYNFYQYSLQFI</sequence>
<keyword evidence="2" id="KW-1185">Reference proteome</keyword>
<dbReference type="Proteomes" id="UP000094385">
    <property type="component" value="Unassembled WGS sequence"/>
</dbReference>
<evidence type="ECO:0000313" key="2">
    <source>
        <dbReference type="Proteomes" id="UP000094385"/>
    </source>
</evidence>